<dbReference type="InterPro" id="IPR008317">
    <property type="entry name" value="UCP030561"/>
</dbReference>
<sequence length="129" mass="14250">MTRDLSPLAVVQAQLDAYNAKNIDALLATYAEDAQQFVLHGERLAQGHAEMRPRFLARFAEPDLHARLLSRTVVANVVVDCELITRNFPEGLGTLEMLCVYEVLNGRIERASFATGEKRLQPAQAAITG</sequence>
<dbReference type="PIRSF" id="PIRSF030561">
    <property type="entry name" value="UCP030561"/>
    <property type="match status" value="1"/>
</dbReference>
<gene>
    <name evidence="2" type="ORF">ACFOW3_16505</name>
</gene>
<dbReference type="RefSeq" id="WP_055400003.1">
    <property type="nucleotide sequence ID" value="NZ_JAMXAX010000015.1"/>
</dbReference>
<dbReference type="EMBL" id="JBHSAJ010000048">
    <property type="protein sequence ID" value="MFC3936216.1"/>
    <property type="molecule type" value="Genomic_DNA"/>
</dbReference>
<reference evidence="3" key="1">
    <citation type="journal article" date="2019" name="Int. J. Syst. Evol. Microbiol.">
        <title>The Global Catalogue of Microorganisms (GCM) 10K type strain sequencing project: providing services to taxonomists for standard genome sequencing and annotation.</title>
        <authorList>
            <consortium name="The Broad Institute Genomics Platform"/>
            <consortium name="The Broad Institute Genome Sequencing Center for Infectious Disease"/>
            <person name="Wu L."/>
            <person name="Ma J."/>
        </authorList>
    </citation>
    <scope>NUCLEOTIDE SEQUENCE [LARGE SCALE GENOMIC DNA]</scope>
    <source>
        <strain evidence="3">CCUG 2113</strain>
    </source>
</reference>
<protein>
    <submittedName>
        <fullName evidence="2">Nuclear transport factor 2 family protein</fullName>
    </submittedName>
</protein>
<dbReference type="Proteomes" id="UP001595693">
    <property type="component" value="Unassembled WGS sequence"/>
</dbReference>
<comment type="caution">
    <text evidence="2">The sequence shown here is derived from an EMBL/GenBank/DDBJ whole genome shotgun (WGS) entry which is preliminary data.</text>
</comment>
<proteinExistence type="predicted"/>
<dbReference type="InterPro" id="IPR037401">
    <property type="entry name" value="SnoaL-like"/>
</dbReference>
<dbReference type="Gene3D" id="3.10.450.50">
    <property type="match status" value="1"/>
</dbReference>
<name>A0ABV8DD38_9BURK</name>
<dbReference type="InterPro" id="IPR032710">
    <property type="entry name" value="NTF2-like_dom_sf"/>
</dbReference>
<dbReference type="Pfam" id="PF12680">
    <property type="entry name" value="SnoaL_2"/>
    <property type="match status" value="1"/>
</dbReference>
<evidence type="ECO:0000313" key="3">
    <source>
        <dbReference type="Proteomes" id="UP001595693"/>
    </source>
</evidence>
<accession>A0ABV8DD38</accession>
<feature type="domain" description="SnoaL-like" evidence="1">
    <location>
        <begin position="11"/>
        <end position="110"/>
    </location>
</feature>
<organism evidence="2 3">
    <name type="scientific">Acidovorax facilis</name>
    <dbReference type="NCBI Taxonomy" id="12917"/>
    <lineage>
        <taxon>Bacteria</taxon>
        <taxon>Pseudomonadati</taxon>
        <taxon>Pseudomonadota</taxon>
        <taxon>Betaproteobacteria</taxon>
        <taxon>Burkholderiales</taxon>
        <taxon>Comamonadaceae</taxon>
        <taxon>Acidovorax</taxon>
    </lineage>
</organism>
<keyword evidence="3" id="KW-1185">Reference proteome</keyword>
<evidence type="ECO:0000259" key="1">
    <source>
        <dbReference type="Pfam" id="PF12680"/>
    </source>
</evidence>
<evidence type="ECO:0000313" key="2">
    <source>
        <dbReference type="EMBL" id="MFC3936216.1"/>
    </source>
</evidence>
<dbReference type="SUPFAM" id="SSF54427">
    <property type="entry name" value="NTF2-like"/>
    <property type="match status" value="1"/>
</dbReference>